<organism evidence="1 2">
    <name type="scientific">Mycena albidolilacea</name>
    <dbReference type="NCBI Taxonomy" id="1033008"/>
    <lineage>
        <taxon>Eukaryota</taxon>
        <taxon>Fungi</taxon>
        <taxon>Dikarya</taxon>
        <taxon>Basidiomycota</taxon>
        <taxon>Agaricomycotina</taxon>
        <taxon>Agaricomycetes</taxon>
        <taxon>Agaricomycetidae</taxon>
        <taxon>Agaricales</taxon>
        <taxon>Marasmiineae</taxon>
        <taxon>Mycenaceae</taxon>
        <taxon>Mycena</taxon>
    </lineage>
</organism>
<reference evidence="1" key="1">
    <citation type="submission" date="2023-03" db="EMBL/GenBank/DDBJ databases">
        <title>Massive genome expansion in bonnet fungi (Mycena s.s.) driven by repeated elements and novel gene families across ecological guilds.</title>
        <authorList>
            <consortium name="Lawrence Berkeley National Laboratory"/>
            <person name="Harder C.B."/>
            <person name="Miyauchi S."/>
            <person name="Viragh M."/>
            <person name="Kuo A."/>
            <person name="Thoen E."/>
            <person name="Andreopoulos B."/>
            <person name="Lu D."/>
            <person name="Skrede I."/>
            <person name="Drula E."/>
            <person name="Henrissat B."/>
            <person name="Morin E."/>
            <person name="Kohler A."/>
            <person name="Barry K."/>
            <person name="LaButti K."/>
            <person name="Morin E."/>
            <person name="Salamov A."/>
            <person name="Lipzen A."/>
            <person name="Mereny Z."/>
            <person name="Hegedus B."/>
            <person name="Baldrian P."/>
            <person name="Stursova M."/>
            <person name="Weitz H."/>
            <person name="Taylor A."/>
            <person name="Grigoriev I.V."/>
            <person name="Nagy L.G."/>
            <person name="Martin F."/>
            <person name="Kauserud H."/>
        </authorList>
    </citation>
    <scope>NUCLEOTIDE SEQUENCE</scope>
    <source>
        <strain evidence="1">CBHHK002</strain>
    </source>
</reference>
<keyword evidence="2" id="KW-1185">Reference proteome</keyword>
<dbReference type="AlphaFoldDB" id="A0AAD6ZRA2"/>
<evidence type="ECO:0000313" key="1">
    <source>
        <dbReference type="EMBL" id="KAJ7334907.1"/>
    </source>
</evidence>
<evidence type="ECO:0000313" key="2">
    <source>
        <dbReference type="Proteomes" id="UP001218218"/>
    </source>
</evidence>
<accession>A0AAD6ZRA2</accession>
<name>A0AAD6ZRA2_9AGAR</name>
<feature type="non-terminal residue" evidence="1">
    <location>
        <position position="80"/>
    </location>
</feature>
<protein>
    <submittedName>
        <fullName evidence="1">Uncharacterized protein</fullName>
    </submittedName>
</protein>
<gene>
    <name evidence="1" type="ORF">DFH08DRAFT_633884</name>
</gene>
<sequence>VRNERVIGGRKFHSEAEIHNRWVSCMNTQLKMDQLLTDRSRYGNRALDIRKVLRTWDGVITDNENLPDNWIWKSGILVGI</sequence>
<comment type="caution">
    <text evidence="1">The sequence shown here is derived from an EMBL/GenBank/DDBJ whole genome shotgun (WGS) entry which is preliminary data.</text>
</comment>
<dbReference type="EMBL" id="JARIHO010000032">
    <property type="protein sequence ID" value="KAJ7334907.1"/>
    <property type="molecule type" value="Genomic_DNA"/>
</dbReference>
<dbReference type="Proteomes" id="UP001218218">
    <property type="component" value="Unassembled WGS sequence"/>
</dbReference>
<feature type="non-terminal residue" evidence="1">
    <location>
        <position position="1"/>
    </location>
</feature>
<proteinExistence type="predicted"/>